<comment type="caution">
    <text evidence="1">The sequence shown here is derived from an EMBL/GenBank/DDBJ whole genome shotgun (WGS) entry which is preliminary data.</text>
</comment>
<gene>
    <name evidence="1" type="ORF">RRG08_049999</name>
</gene>
<dbReference type="EMBL" id="JAWDGP010000265">
    <property type="protein sequence ID" value="KAK3802109.1"/>
    <property type="molecule type" value="Genomic_DNA"/>
</dbReference>
<name>A0AAE1EC32_9GAST</name>
<protein>
    <submittedName>
        <fullName evidence="1">Uncharacterized protein</fullName>
    </submittedName>
</protein>
<organism evidence="1 2">
    <name type="scientific">Elysia crispata</name>
    <name type="common">lettuce slug</name>
    <dbReference type="NCBI Taxonomy" id="231223"/>
    <lineage>
        <taxon>Eukaryota</taxon>
        <taxon>Metazoa</taxon>
        <taxon>Spiralia</taxon>
        <taxon>Lophotrochozoa</taxon>
        <taxon>Mollusca</taxon>
        <taxon>Gastropoda</taxon>
        <taxon>Heterobranchia</taxon>
        <taxon>Euthyneura</taxon>
        <taxon>Panpulmonata</taxon>
        <taxon>Sacoglossa</taxon>
        <taxon>Placobranchoidea</taxon>
        <taxon>Plakobranchidae</taxon>
        <taxon>Elysia</taxon>
    </lineage>
</organism>
<accession>A0AAE1EC32</accession>
<evidence type="ECO:0000313" key="1">
    <source>
        <dbReference type="EMBL" id="KAK3802109.1"/>
    </source>
</evidence>
<evidence type="ECO:0000313" key="2">
    <source>
        <dbReference type="Proteomes" id="UP001283361"/>
    </source>
</evidence>
<sequence>MLLNSKIATGDVINVEMLSNVNLVNAHHTGHVDYCLFFTSRFTSSKHAFLHRLIVSFPTQQHVWKWRQTPGNRTLTFANVLSAARLNGPFVWLSAVERLWGRLATP</sequence>
<dbReference type="Proteomes" id="UP001283361">
    <property type="component" value="Unassembled WGS sequence"/>
</dbReference>
<keyword evidence="2" id="KW-1185">Reference proteome</keyword>
<reference evidence="1" key="1">
    <citation type="journal article" date="2023" name="G3 (Bethesda)">
        <title>A reference genome for the long-term kleptoplast-retaining sea slug Elysia crispata morphotype clarki.</title>
        <authorList>
            <person name="Eastman K.E."/>
            <person name="Pendleton A.L."/>
            <person name="Shaikh M.A."/>
            <person name="Suttiyut T."/>
            <person name="Ogas R."/>
            <person name="Tomko P."/>
            <person name="Gavelis G."/>
            <person name="Widhalm J.R."/>
            <person name="Wisecaver J.H."/>
        </authorList>
    </citation>
    <scope>NUCLEOTIDE SEQUENCE</scope>
    <source>
        <strain evidence="1">ECLA1</strain>
    </source>
</reference>
<dbReference type="AlphaFoldDB" id="A0AAE1EC32"/>
<proteinExistence type="predicted"/>